<dbReference type="Proteomes" id="UP000235145">
    <property type="component" value="Unassembled WGS sequence"/>
</dbReference>
<organism evidence="2 3">
    <name type="scientific">Lactuca sativa</name>
    <name type="common">Garden lettuce</name>
    <dbReference type="NCBI Taxonomy" id="4236"/>
    <lineage>
        <taxon>Eukaryota</taxon>
        <taxon>Viridiplantae</taxon>
        <taxon>Streptophyta</taxon>
        <taxon>Embryophyta</taxon>
        <taxon>Tracheophyta</taxon>
        <taxon>Spermatophyta</taxon>
        <taxon>Magnoliopsida</taxon>
        <taxon>eudicotyledons</taxon>
        <taxon>Gunneridae</taxon>
        <taxon>Pentapetalae</taxon>
        <taxon>asterids</taxon>
        <taxon>campanulids</taxon>
        <taxon>Asterales</taxon>
        <taxon>Asteraceae</taxon>
        <taxon>Cichorioideae</taxon>
        <taxon>Cichorieae</taxon>
        <taxon>Lactucinae</taxon>
        <taxon>Lactuca</taxon>
    </lineage>
</organism>
<dbReference type="SUPFAM" id="SSF56112">
    <property type="entry name" value="Protein kinase-like (PK-like)"/>
    <property type="match status" value="1"/>
</dbReference>
<dbReference type="GO" id="GO:0007165">
    <property type="term" value="P:signal transduction"/>
    <property type="evidence" value="ECO:0000318"/>
    <property type="project" value="GO_Central"/>
</dbReference>
<dbReference type="GO" id="GO:0004672">
    <property type="term" value="F:protein kinase activity"/>
    <property type="evidence" value="ECO:0000318"/>
    <property type="project" value="GO_Central"/>
</dbReference>
<dbReference type="InterPro" id="IPR000719">
    <property type="entry name" value="Prot_kinase_dom"/>
</dbReference>
<name>A0A9R1ULP6_LACSA</name>
<dbReference type="GO" id="GO:0005737">
    <property type="term" value="C:cytoplasm"/>
    <property type="evidence" value="ECO:0000318"/>
    <property type="project" value="GO_Central"/>
</dbReference>
<dbReference type="EMBL" id="NBSK02000008">
    <property type="protein sequence ID" value="KAJ0189725.1"/>
    <property type="molecule type" value="Genomic_DNA"/>
</dbReference>
<dbReference type="PANTHER" id="PTHR23257">
    <property type="entry name" value="SERINE-THREONINE PROTEIN KINASE"/>
    <property type="match status" value="1"/>
</dbReference>
<sequence length="297" mass="33654">MNLETIHRGDYLLLASIYASVGRLEDAFRVRREMKEKGVIKKTPGCSSIEVNGVIHEFVAEDDASFESEKIYAATKKMMKKIKLVGYVMNIEDSGLEADKYDKEKSVFHHKNLVLTKDQRTLKLVDFGLAREETVTEMIAETGTYCWMAPEARKKKHYNQKVDAYSFAIVLWDLLHNRLPFEGMSNLQAAYAAAFKNVRPSLEDLPEDLAMILSSCWMEDPDARPNFSQIIQMLLHYFSTILPSKPILPSCLFVNENVPVSPESPGTSALMAVCNFTGDTPREMEHNKPKAMGYNVI</sequence>
<evidence type="ECO:0000259" key="1">
    <source>
        <dbReference type="PROSITE" id="PS50011"/>
    </source>
</evidence>
<protein>
    <recommendedName>
        <fullName evidence="1">Protein kinase domain-containing protein</fullName>
    </recommendedName>
</protein>
<dbReference type="Pfam" id="PF07714">
    <property type="entry name" value="PK_Tyr_Ser-Thr"/>
    <property type="match status" value="1"/>
</dbReference>
<dbReference type="AlphaFoldDB" id="A0A9R1ULP6"/>
<evidence type="ECO:0000313" key="3">
    <source>
        <dbReference type="Proteomes" id="UP000235145"/>
    </source>
</evidence>
<proteinExistence type="predicted"/>
<dbReference type="InterPro" id="IPR001245">
    <property type="entry name" value="Ser-Thr/Tyr_kinase_cat_dom"/>
</dbReference>
<comment type="caution">
    <text evidence="2">The sequence shown here is derived from an EMBL/GenBank/DDBJ whole genome shotgun (WGS) entry which is preliminary data.</text>
</comment>
<keyword evidence="3" id="KW-1185">Reference proteome</keyword>
<evidence type="ECO:0000313" key="2">
    <source>
        <dbReference type="EMBL" id="KAJ0189725.1"/>
    </source>
</evidence>
<gene>
    <name evidence="2" type="ORF">LSAT_V11C800428090</name>
</gene>
<dbReference type="PANTHER" id="PTHR23257:SF888">
    <property type="entry name" value="DUAL-SPECIFICITY KINASE TKL-PL-4 FAMILY"/>
    <property type="match status" value="1"/>
</dbReference>
<reference evidence="2 3" key="1">
    <citation type="journal article" date="2017" name="Nat. Commun.">
        <title>Genome assembly with in vitro proximity ligation data and whole-genome triplication in lettuce.</title>
        <authorList>
            <person name="Reyes-Chin-Wo S."/>
            <person name="Wang Z."/>
            <person name="Yang X."/>
            <person name="Kozik A."/>
            <person name="Arikit S."/>
            <person name="Song C."/>
            <person name="Xia L."/>
            <person name="Froenicke L."/>
            <person name="Lavelle D.O."/>
            <person name="Truco M.J."/>
            <person name="Xia R."/>
            <person name="Zhu S."/>
            <person name="Xu C."/>
            <person name="Xu H."/>
            <person name="Xu X."/>
            <person name="Cox K."/>
            <person name="Korf I."/>
            <person name="Meyers B.C."/>
            <person name="Michelmore R.W."/>
        </authorList>
    </citation>
    <scope>NUCLEOTIDE SEQUENCE [LARGE SCALE GENOMIC DNA]</scope>
    <source>
        <strain evidence="3">cv. Salinas</strain>
        <tissue evidence="2">Seedlings</tissue>
    </source>
</reference>
<accession>A0A9R1ULP6</accession>
<dbReference type="PROSITE" id="PS50011">
    <property type="entry name" value="PROTEIN_KINASE_DOM"/>
    <property type="match status" value="1"/>
</dbReference>
<dbReference type="Gene3D" id="1.10.510.10">
    <property type="entry name" value="Transferase(Phosphotransferase) domain 1"/>
    <property type="match status" value="1"/>
</dbReference>
<dbReference type="InterPro" id="IPR050167">
    <property type="entry name" value="Ser_Thr_protein_kinase"/>
</dbReference>
<dbReference type="Pfam" id="PF20431">
    <property type="entry name" value="E_motif"/>
    <property type="match status" value="1"/>
</dbReference>
<dbReference type="InterPro" id="IPR011009">
    <property type="entry name" value="Kinase-like_dom_sf"/>
</dbReference>
<dbReference type="InterPro" id="IPR046848">
    <property type="entry name" value="E_motif"/>
</dbReference>
<feature type="domain" description="Protein kinase" evidence="1">
    <location>
        <begin position="1"/>
        <end position="239"/>
    </location>
</feature>
<dbReference type="GO" id="GO:0005524">
    <property type="term" value="F:ATP binding"/>
    <property type="evidence" value="ECO:0007669"/>
    <property type="project" value="InterPro"/>
</dbReference>